<gene>
    <name evidence="1" type="ORF">WOLCODRAFT_152296</name>
</gene>
<sequence>MTNAHARWRRITAEGHAPFGRKWGFSVQTTHKAVVRVEGCVLRRSHEIDRKHKGTECDRIFDSGNIFMPPSTRYKAVW</sequence>
<protein>
    <submittedName>
        <fullName evidence="1">Uncharacterized protein</fullName>
    </submittedName>
</protein>
<accession>A0A2H3JZT1</accession>
<dbReference type="Proteomes" id="UP000218811">
    <property type="component" value="Unassembled WGS sequence"/>
</dbReference>
<evidence type="ECO:0000313" key="1">
    <source>
        <dbReference type="EMBL" id="PCH42264.1"/>
    </source>
</evidence>
<name>A0A2H3JZT1_WOLCO</name>
<keyword evidence="2" id="KW-1185">Reference proteome</keyword>
<organism evidence="1 2">
    <name type="scientific">Wolfiporia cocos (strain MD-104)</name>
    <name type="common">Brown rot fungus</name>
    <dbReference type="NCBI Taxonomy" id="742152"/>
    <lineage>
        <taxon>Eukaryota</taxon>
        <taxon>Fungi</taxon>
        <taxon>Dikarya</taxon>
        <taxon>Basidiomycota</taxon>
        <taxon>Agaricomycotina</taxon>
        <taxon>Agaricomycetes</taxon>
        <taxon>Polyporales</taxon>
        <taxon>Phaeolaceae</taxon>
        <taxon>Wolfiporia</taxon>
    </lineage>
</organism>
<dbReference type="AlphaFoldDB" id="A0A2H3JZT1"/>
<proteinExistence type="predicted"/>
<evidence type="ECO:0000313" key="2">
    <source>
        <dbReference type="Proteomes" id="UP000218811"/>
    </source>
</evidence>
<dbReference type="EMBL" id="KB468124">
    <property type="protein sequence ID" value="PCH42264.1"/>
    <property type="molecule type" value="Genomic_DNA"/>
</dbReference>
<reference evidence="1 2" key="1">
    <citation type="journal article" date="2012" name="Science">
        <title>The Paleozoic origin of enzymatic lignin decomposition reconstructed from 31 fungal genomes.</title>
        <authorList>
            <person name="Floudas D."/>
            <person name="Binder M."/>
            <person name="Riley R."/>
            <person name="Barry K."/>
            <person name="Blanchette R.A."/>
            <person name="Henrissat B."/>
            <person name="Martinez A.T."/>
            <person name="Otillar R."/>
            <person name="Spatafora J.W."/>
            <person name="Yadav J.S."/>
            <person name="Aerts A."/>
            <person name="Benoit I."/>
            <person name="Boyd A."/>
            <person name="Carlson A."/>
            <person name="Copeland A."/>
            <person name="Coutinho P.M."/>
            <person name="de Vries R.P."/>
            <person name="Ferreira P."/>
            <person name="Findley K."/>
            <person name="Foster B."/>
            <person name="Gaskell J."/>
            <person name="Glotzer D."/>
            <person name="Gorecki P."/>
            <person name="Heitman J."/>
            <person name="Hesse C."/>
            <person name="Hori C."/>
            <person name="Igarashi K."/>
            <person name="Jurgens J.A."/>
            <person name="Kallen N."/>
            <person name="Kersten P."/>
            <person name="Kohler A."/>
            <person name="Kuees U."/>
            <person name="Kumar T.K.A."/>
            <person name="Kuo A."/>
            <person name="LaButti K."/>
            <person name="Larrondo L.F."/>
            <person name="Lindquist E."/>
            <person name="Ling A."/>
            <person name="Lombard V."/>
            <person name="Lucas S."/>
            <person name="Lundell T."/>
            <person name="Martin R."/>
            <person name="McLaughlin D.J."/>
            <person name="Morgenstern I."/>
            <person name="Morin E."/>
            <person name="Murat C."/>
            <person name="Nagy L.G."/>
            <person name="Nolan M."/>
            <person name="Ohm R.A."/>
            <person name="Patyshakuliyeva A."/>
            <person name="Rokas A."/>
            <person name="Ruiz-Duenas F.J."/>
            <person name="Sabat G."/>
            <person name="Salamov A."/>
            <person name="Samejima M."/>
            <person name="Schmutz J."/>
            <person name="Slot J.C."/>
            <person name="St John F."/>
            <person name="Stenlid J."/>
            <person name="Sun H."/>
            <person name="Sun S."/>
            <person name="Syed K."/>
            <person name="Tsang A."/>
            <person name="Wiebenga A."/>
            <person name="Young D."/>
            <person name="Pisabarro A."/>
            <person name="Eastwood D.C."/>
            <person name="Martin F."/>
            <person name="Cullen D."/>
            <person name="Grigoriev I.V."/>
            <person name="Hibbett D.S."/>
        </authorList>
    </citation>
    <scope>NUCLEOTIDE SEQUENCE [LARGE SCALE GENOMIC DNA]</scope>
    <source>
        <strain evidence="1 2">MD-104</strain>
    </source>
</reference>